<gene>
    <name evidence="6" type="ORF">KS407_01370</name>
</gene>
<keyword evidence="4" id="KW-0812">Transmembrane</keyword>
<keyword evidence="3" id="KW-0720">Serine protease</keyword>
<dbReference type="InterPro" id="IPR009003">
    <property type="entry name" value="Peptidase_S1_PA"/>
</dbReference>
<dbReference type="InterPro" id="IPR001940">
    <property type="entry name" value="Peptidase_S1C"/>
</dbReference>
<dbReference type="PANTHER" id="PTHR43343">
    <property type="entry name" value="PEPTIDASE S12"/>
    <property type="match status" value="1"/>
</dbReference>
<comment type="caution">
    <text evidence="6">The sequence shown here is derived from an EMBL/GenBank/DDBJ whole genome shotgun (WGS) entry which is preliminary data.</text>
</comment>
<evidence type="ECO:0000256" key="4">
    <source>
        <dbReference type="SAM" id="Phobius"/>
    </source>
</evidence>
<evidence type="ECO:0000259" key="5">
    <source>
        <dbReference type="Pfam" id="PF13240"/>
    </source>
</evidence>
<dbReference type="EMBL" id="JAHQCR010000012">
    <property type="protein sequence ID" value="MBU9720090.1"/>
    <property type="molecule type" value="Genomic_DNA"/>
</dbReference>
<dbReference type="SUPFAM" id="SSF50494">
    <property type="entry name" value="Trypsin-like serine proteases"/>
    <property type="match status" value="1"/>
</dbReference>
<dbReference type="InterPro" id="IPR051201">
    <property type="entry name" value="Chloro_Bact_Ser_Proteases"/>
</dbReference>
<feature type="transmembrane region" description="Helical" evidence="4">
    <location>
        <begin position="31"/>
        <end position="52"/>
    </location>
</feature>
<keyword evidence="1" id="KW-0645">Protease</keyword>
<reference evidence="6 7" key="1">
    <citation type="submission" date="2021-06" db="EMBL/GenBank/DDBJ databases">
        <title>Bacillus sp. RD4P76, an endophyte from a halophyte.</title>
        <authorList>
            <person name="Sun J.-Q."/>
        </authorList>
    </citation>
    <scope>NUCLEOTIDE SEQUENCE [LARGE SCALE GENOMIC DNA]</scope>
    <source>
        <strain evidence="6 7">JCM 17098</strain>
    </source>
</reference>
<evidence type="ECO:0000256" key="3">
    <source>
        <dbReference type="ARBA" id="ARBA00022825"/>
    </source>
</evidence>
<keyword evidence="4" id="KW-1133">Transmembrane helix</keyword>
<dbReference type="InterPro" id="IPR026870">
    <property type="entry name" value="Zinc_ribbon_dom"/>
</dbReference>
<name>A0ABS6JSF2_9BACI</name>
<protein>
    <submittedName>
        <fullName evidence="6">Trypsin-like peptidase domain-containing protein</fullName>
    </submittedName>
</protein>
<dbReference type="PRINTS" id="PR00834">
    <property type="entry name" value="PROTEASES2C"/>
</dbReference>
<accession>A0ABS6JSF2</accession>
<sequence>MYCPNCGKPIVEKNRFCPYCGKKKRRSKIMISLLFIATFLSGAFFASSNLLFDKATTEPQKTAYYLEERIIDERNMIISIPTSRLRVMEEAQRRELTEIISDAQKSVYTIYTPFNQGSGFLYNETGAVVTNAHVVEGEPNVQLVAADGSEYDGTVIGYSNETDVAVIHVPDLVGNTPFAKNTTEPVLIGEEVIALGSPLGLENTATIGYVTGTNREFVIDTFVYENLYQISAPISPGSSGGPLLAKNKEQIVAINSAQNIHDSSIGFSIPLYQVDELLQSWIDDPLSQEEILEQYFDNYGDYFFGESWENEEGYFDGGDFSEEEFYEYWEYDYHEFWNEFGEEYWEYFYDEILGRFGEYYE</sequence>
<keyword evidence="4" id="KW-0472">Membrane</keyword>
<proteinExistence type="predicted"/>
<evidence type="ECO:0000313" key="7">
    <source>
        <dbReference type="Proteomes" id="UP000790580"/>
    </source>
</evidence>
<dbReference type="PANTHER" id="PTHR43343:SF3">
    <property type="entry name" value="PROTEASE DO-LIKE 8, CHLOROPLASTIC"/>
    <property type="match status" value="1"/>
</dbReference>
<keyword evidence="2" id="KW-0378">Hydrolase</keyword>
<dbReference type="Proteomes" id="UP000790580">
    <property type="component" value="Unassembled WGS sequence"/>
</dbReference>
<organism evidence="6 7">
    <name type="scientific">Evansella alkalicola</name>
    <dbReference type="NCBI Taxonomy" id="745819"/>
    <lineage>
        <taxon>Bacteria</taxon>
        <taxon>Bacillati</taxon>
        <taxon>Bacillota</taxon>
        <taxon>Bacilli</taxon>
        <taxon>Bacillales</taxon>
        <taxon>Bacillaceae</taxon>
        <taxon>Evansella</taxon>
    </lineage>
</organism>
<keyword evidence="7" id="KW-1185">Reference proteome</keyword>
<evidence type="ECO:0000256" key="2">
    <source>
        <dbReference type="ARBA" id="ARBA00022801"/>
    </source>
</evidence>
<dbReference type="RefSeq" id="WP_088073545.1">
    <property type="nucleotide sequence ID" value="NZ_JAHQCR010000012.1"/>
</dbReference>
<dbReference type="Pfam" id="PF13240">
    <property type="entry name" value="Zn_Ribbon_1"/>
    <property type="match status" value="1"/>
</dbReference>
<evidence type="ECO:0000313" key="6">
    <source>
        <dbReference type="EMBL" id="MBU9720090.1"/>
    </source>
</evidence>
<feature type="domain" description="Zinc-ribbon" evidence="5">
    <location>
        <begin position="2"/>
        <end position="23"/>
    </location>
</feature>
<dbReference type="Pfam" id="PF13365">
    <property type="entry name" value="Trypsin_2"/>
    <property type="match status" value="1"/>
</dbReference>
<dbReference type="Gene3D" id="2.40.10.120">
    <property type="match status" value="1"/>
</dbReference>
<evidence type="ECO:0000256" key="1">
    <source>
        <dbReference type="ARBA" id="ARBA00022670"/>
    </source>
</evidence>